<accession>A0A6B0QV70</accession>
<sequence length="169" mass="17851">MRFVSRRLGMPHHVDIGQSRDVFPRLPGGKGVRSLSEACSRTGLPGPCEVRSAAGRASPRLLVTNSLAPAQGTMASVPSAGCLLARNQYYRKASVSSGTSLTGPDSANFVGDDKTQLVPCDTVVRGQKLWGTCGILCSNTKHGPTGAFFPQDMGRAVTLNEVLSCINFD</sequence>
<keyword evidence="3" id="KW-1185">Reference proteome</keyword>
<comment type="caution">
    <text evidence="2">The sequence shown here is derived from an EMBL/GenBank/DDBJ whole genome shotgun (WGS) entry which is preliminary data.</text>
</comment>
<reference evidence="2" key="1">
    <citation type="submission" date="2019-10" db="EMBL/GenBank/DDBJ databases">
        <title>The sequence and de novo assembly of the wild yak genome.</title>
        <authorList>
            <person name="Liu Y."/>
        </authorList>
    </citation>
    <scope>NUCLEOTIDE SEQUENCE [LARGE SCALE GENOMIC DNA]</scope>
    <source>
        <strain evidence="2">WY2019</strain>
    </source>
</reference>
<dbReference type="InterPro" id="IPR026754">
    <property type="entry name" value="PPDPF"/>
</dbReference>
<organism evidence="2 3">
    <name type="scientific">Bos mutus</name>
    <name type="common">wild yak</name>
    <dbReference type="NCBI Taxonomy" id="72004"/>
    <lineage>
        <taxon>Eukaryota</taxon>
        <taxon>Metazoa</taxon>
        <taxon>Chordata</taxon>
        <taxon>Craniata</taxon>
        <taxon>Vertebrata</taxon>
        <taxon>Euteleostomi</taxon>
        <taxon>Mammalia</taxon>
        <taxon>Eutheria</taxon>
        <taxon>Laurasiatheria</taxon>
        <taxon>Artiodactyla</taxon>
        <taxon>Ruminantia</taxon>
        <taxon>Pecora</taxon>
        <taxon>Bovidae</taxon>
        <taxon>Bovinae</taxon>
        <taxon>Bos</taxon>
    </lineage>
</organism>
<gene>
    <name evidence="2" type="ORF">E5288_WYG012664</name>
</gene>
<evidence type="ECO:0000313" key="3">
    <source>
        <dbReference type="Proteomes" id="UP000322234"/>
    </source>
</evidence>
<dbReference type="Proteomes" id="UP000322234">
    <property type="component" value="Unassembled WGS sequence"/>
</dbReference>
<evidence type="ECO:0000313" key="2">
    <source>
        <dbReference type="EMBL" id="MXQ81030.1"/>
    </source>
</evidence>
<comment type="similarity">
    <text evidence="1">Belongs to the PPDPF family.</text>
</comment>
<evidence type="ECO:0000256" key="1">
    <source>
        <dbReference type="ARBA" id="ARBA00006609"/>
    </source>
</evidence>
<protein>
    <submittedName>
        <fullName evidence="2">Uncharacterized protein</fullName>
    </submittedName>
</protein>
<proteinExistence type="inferred from homology"/>
<dbReference type="AlphaFoldDB" id="A0A6B0QV70"/>
<name>A0A6B0QV70_9CETA</name>
<dbReference type="GO" id="GO:0030154">
    <property type="term" value="P:cell differentiation"/>
    <property type="evidence" value="ECO:0007669"/>
    <property type="project" value="InterPro"/>
</dbReference>
<dbReference type="PANTHER" id="PTHR14572">
    <property type="entry name" value="PANCREATIC PROGENITOR CELL DIFFERENTIATION AND PROLIFERATION FACTOR"/>
    <property type="match status" value="1"/>
</dbReference>
<dbReference type="EMBL" id="VBQZ03000006">
    <property type="protein sequence ID" value="MXQ81030.1"/>
    <property type="molecule type" value="Genomic_DNA"/>
</dbReference>